<sequence length="463" mass="48991">MSEATTTDLYEVTMAMSYLREGMTGPATFSLFVRDLPPDRGFLVAAGLESGLDFLAGYRVGPEDVADFAAVLHRPAEDLRPLLGLAFDGEVRAVPEGRVVHAGEPLLEVTAPLPVAQLVETYLLNRLSHQTAIASKAVRCVLAAAGHPVVDFSLRRTHGPEAGFHAARLGGVVGFAGTSNVAAARAEGLPAVGTMAHSFVEAFDSEEAAFRAFARAHPGPVTLLVDTYDTESGVRAAARVLRDLDGGARGPGSAVRLDSGDLALLAGRARDILDAAGLADVGIVASGGLDEYAVDDLVRSGAPIDVYAVGTRVGVSADAPYLDSAYKMVAYDGRPVMKLSPAKVTAPGPKQVFRRAGRPDVIGVADEDPARYGRPVLETVMRDGRRTRGRATLAECRQRLRADLADLSHPARRIRAPAAQRPLVSERLAALEEEVRGRIGRELDAVAAWAGPPRPETHPTTIR</sequence>
<evidence type="ECO:0000256" key="8">
    <source>
        <dbReference type="ARBA" id="ARBA00048668"/>
    </source>
</evidence>
<dbReference type="AlphaFoldDB" id="A0A1R1SCY1"/>
<gene>
    <name evidence="12" type="ORF">SPAR_27991</name>
</gene>
<keyword evidence="7 9" id="KW-0808">Transferase</keyword>
<dbReference type="SUPFAM" id="SSF51690">
    <property type="entry name" value="Nicotinate/Quinolinate PRTase C-terminal domain-like"/>
    <property type="match status" value="1"/>
</dbReference>
<evidence type="ECO:0000313" key="13">
    <source>
        <dbReference type="Proteomes" id="UP000186168"/>
    </source>
</evidence>
<evidence type="ECO:0000259" key="11">
    <source>
        <dbReference type="Pfam" id="PF17767"/>
    </source>
</evidence>
<dbReference type="EMBL" id="ASQP01000364">
    <property type="protein sequence ID" value="OMI36067.1"/>
    <property type="molecule type" value="Genomic_DNA"/>
</dbReference>
<dbReference type="PIRSF" id="PIRSF000484">
    <property type="entry name" value="NAPRT"/>
    <property type="match status" value="1"/>
</dbReference>
<dbReference type="NCBIfam" id="NF009131">
    <property type="entry name" value="PRK12484.1"/>
    <property type="match status" value="1"/>
</dbReference>
<evidence type="ECO:0000313" key="12">
    <source>
        <dbReference type="EMBL" id="OMI36067.1"/>
    </source>
</evidence>
<dbReference type="InterPro" id="IPR013785">
    <property type="entry name" value="Aldolase_TIM"/>
</dbReference>
<dbReference type="GeneID" id="96747540"/>
<dbReference type="PANTHER" id="PTHR11098:SF1">
    <property type="entry name" value="NICOTINATE PHOSPHORIBOSYLTRANSFERASE"/>
    <property type="match status" value="1"/>
</dbReference>
<proteinExistence type="inferred from homology"/>
<dbReference type="GO" id="GO:0034355">
    <property type="term" value="P:NAD+ biosynthetic process via the salvage pathway"/>
    <property type="evidence" value="ECO:0007669"/>
    <property type="project" value="TreeGrafter"/>
</dbReference>
<dbReference type="RefSeq" id="WP_065967469.1">
    <property type="nucleotide sequence ID" value="NZ_ASQP01000364.1"/>
</dbReference>
<evidence type="ECO:0000256" key="5">
    <source>
        <dbReference type="ARBA" id="ARBA00022598"/>
    </source>
</evidence>
<keyword evidence="13" id="KW-1185">Reference proteome</keyword>
<keyword evidence="4" id="KW-0597">Phosphoprotein</keyword>
<dbReference type="GO" id="GO:0005829">
    <property type="term" value="C:cytosol"/>
    <property type="evidence" value="ECO:0007669"/>
    <property type="project" value="TreeGrafter"/>
</dbReference>
<dbReference type="InterPro" id="IPR006405">
    <property type="entry name" value="Nic_PRibTrfase_pncB"/>
</dbReference>
<comment type="similarity">
    <text evidence="2 9">Belongs to the NAPRTase family.</text>
</comment>
<evidence type="ECO:0000256" key="3">
    <source>
        <dbReference type="ARBA" id="ARBA00013236"/>
    </source>
</evidence>
<evidence type="ECO:0000256" key="2">
    <source>
        <dbReference type="ARBA" id="ARBA00010897"/>
    </source>
</evidence>
<dbReference type="STRING" id="67365.GCA_001704635_02903"/>
<protein>
    <recommendedName>
        <fullName evidence="3 9">Nicotinate phosphoribosyltransferase</fullName>
        <ecNumber evidence="3 9">6.3.4.21</ecNumber>
    </recommendedName>
</protein>
<keyword evidence="5 9" id="KW-0436">Ligase</keyword>
<feature type="domain" description="Nicotinate/nicotinamide phosphoribosyltransferase" evidence="10">
    <location>
        <begin position="149"/>
        <end position="229"/>
    </location>
</feature>
<feature type="domain" description="Nicotinate phosphoribosyltransferase N-terminal" evidence="11">
    <location>
        <begin position="6"/>
        <end position="128"/>
    </location>
</feature>
<comment type="pathway">
    <text evidence="1 9">Cofactor biosynthesis; NAD(+) biosynthesis; nicotinate D-ribonucleotide from nicotinate: step 1/1.</text>
</comment>
<evidence type="ECO:0000256" key="9">
    <source>
        <dbReference type="RuleBase" id="RU365100"/>
    </source>
</evidence>
<dbReference type="Gene3D" id="3.20.20.70">
    <property type="entry name" value="Aldolase class I"/>
    <property type="match status" value="1"/>
</dbReference>
<comment type="caution">
    <text evidence="12">The sequence shown here is derived from an EMBL/GenBank/DDBJ whole genome shotgun (WGS) entry which is preliminary data.</text>
</comment>
<dbReference type="UniPathway" id="UPA00253">
    <property type="reaction ID" value="UER00457"/>
</dbReference>
<dbReference type="Pfam" id="PF04095">
    <property type="entry name" value="NAPRTase"/>
    <property type="match status" value="1"/>
</dbReference>
<evidence type="ECO:0000256" key="6">
    <source>
        <dbReference type="ARBA" id="ARBA00022642"/>
    </source>
</evidence>
<dbReference type="PANTHER" id="PTHR11098">
    <property type="entry name" value="NICOTINATE PHOSPHORIBOSYLTRANSFERASE"/>
    <property type="match status" value="1"/>
</dbReference>
<dbReference type="Proteomes" id="UP000186168">
    <property type="component" value="Unassembled WGS sequence"/>
</dbReference>
<dbReference type="NCBIfam" id="TIGR01513">
    <property type="entry name" value="NAPRTase_put"/>
    <property type="match status" value="1"/>
</dbReference>
<dbReference type="GO" id="GO:0016757">
    <property type="term" value="F:glycosyltransferase activity"/>
    <property type="evidence" value="ECO:0007669"/>
    <property type="project" value="UniProtKB-KW"/>
</dbReference>
<evidence type="ECO:0000256" key="4">
    <source>
        <dbReference type="ARBA" id="ARBA00022553"/>
    </source>
</evidence>
<dbReference type="GO" id="GO:0004516">
    <property type="term" value="F:nicotinate phosphoribosyltransferase activity"/>
    <property type="evidence" value="ECO:0007669"/>
    <property type="project" value="UniProtKB-UniRule"/>
</dbReference>
<comment type="catalytic activity">
    <reaction evidence="8 9">
        <text>5-phospho-alpha-D-ribose 1-diphosphate + nicotinate + ATP + H2O = nicotinate beta-D-ribonucleotide + ADP + phosphate + diphosphate</text>
        <dbReference type="Rhea" id="RHEA:36163"/>
        <dbReference type="ChEBI" id="CHEBI:15377"/>
        <dbReference type="ChEBI" id="CHEBI:30616"/>
        <dbReference type="ChEBI" id="CHEBI:32544"/>
        <dbReference type="ChEBI" id="CHEBI:33019"/>
        <dbReference type="ChEBI" id="CHEBI:43474"/>
        <dbReference type="ChEBI" id="CHEBI:57502"/>
        <dbReference type="ChEBI" id="CHEBI:58017"/>
        <dbReference type="ChEBI" id="CHEBI:456216"/>
        <dbReference type="EC" id="6.3.4.21"/>
    </reaction>
</comment>
<organism evidence="12 13">
    <name type="scientific">Streptomyces sparsogenes DSM 40356</name>
    <dbReference type="NCBI Taxonomy" id="1331668"/>
    <lineage>
        <taxon>Bacteria</taxon>
        <taxon>Bacillati</taxon>
        <taxon>Actinomycetota</taxon>
        <taxon>Actinomycetes</taxon>
        <taxon>Kitasatosporales</taxon>
        <taxon>Streptomycetaceae</taxon>
        <taxon>Streptomyces</taxon>
    </lineage>
</organism>
<reference evidence="12 13" key="1">
    <citation type="submission" date="2013-05" db="EMBL/GenBank/DDBJ databases">
        <title>Genome sequence of Streptomyces sparsogenes DSM 40356.</title>
        <authorList>
            <person name="Coyne S."/>
            <person name="Seebeck F.P."/>
        </authorList>
    </citation>
    <scope>NUCLEOTIDE SEQUENCE [LARGE SCALE GENOMIC DNA]</scope>
    <source>
        <strain evidence="12 13">DSM 40356</strain>
    </source>
</reference>
<keyword evidence="12" id="KW-0328">Glycosyltransferase</keyword>
<dbReference type="InterPro" id="IPR040727">
    <property type="entry name" value="NAPRTase_N"/>
</dbReference>
<dbReference type="Pfam" id="PF17767">
    <property type="entry name" value="NAPRTase_N"/>
    <property type="match status" value="1"/>
</dbReference>
<dbReference type="Gene3D" id="3.20.140.10">
    <property type="entry name" value="nicotinate phosphoribosyltransferase"/>
    <property type="match status" value="1"/>
</dbReference>
<comment type="PTM">
    <text evidence="9">Transiently phosphorylated on a His residue during the reaction cycle. Phosphorylation strongly increases the affinity for substrates and increases the rate of nicotinate D-ribonucleotide production. Dephosphorylation regenerates the low-affinity form of the enzyme, leading to product release.</text>
</comment>
<accession>A0A1R1SCY1</accession>
<evidence type="ECO:0000256" key="1">
    <source>
        <dbReference type="ARBA" id="ARBA00004952"/>
    </source>
</evidence>
<keyword evidence="6 9" id="KW-0662">Pyridine nucleotide biosynthesis</keyword>
<evidence type="ECO:0000256" key="7">
    <source>
        <dbReference type="ARBA" id="ARBA00022679"/>
    </source>
</evidence>
<name>A0A1R1SCY1_9ACTN</name>
<dbReference type="SUPFAM" id="SSF54675">
    <property type="entry name" value="Nicotinate/Quinolinate PRTase N-terminal domain-like"/>
    <property type="match status" value="1"/>
</dbReference>
<dbReference type="EC" id="6.3.4.21" evidence="3 9"/>
<dbReference type="InterPro" id="IPR041525">
    <property type="entry name" value="N/Namide_PRibTrfase"/>
</dbReference>
<dbReference type="InterPro" id="IPR007229">
    <property type="entry name" value="Nic_PRibTrfase-Fam"/>
</dbReference>
<comment type="function">
    <text evidence="9">Catalyzes the first step in the biosynthesis of NAD from nicotinic acid, the ATP-dependent synthesis of beta-nicotinate D-ribonucleotide from nicotinate and 5-phospho-D-ribose 1-phosphate.</text>
</comment>
<dbReference type="InterPro" id="IPR036068">
    <property type="entry name" value="Nicotinate_pribotase-like_C"/>
</dbReference>
<evidence type="ECO:0000259" key="10">
    <source>
        <dbReference type="Pfam" id="PF04095"/>
    </source>
</evidence>